<protein>
    <submittedName>
        <fullName evidence="4">Response regulator</fullName>
    </submittedName>
</protein>
<evidence type="ECO:0000256" key="2">
    <source>
        <dbReference type="PROSITE-ProRule" id="PRU00169"/>
    </source>
</evidence>
<dbReference type="EMBL" id="JELX01004618">
    <property type="protein sequence ID" value="KYF46644.1"/>
    <property type="molecule type" value="Genomic_DNA"/>
</dbReference>
<evidence type="ECO:0000259" key="3">
    <source>
        <dbReference type="PROSITE" id="PS50110"/>
    </source>
</evidence>
<proteinExistence type="predicted"/>
<dbReference type="InterPro" id="IPR011006">
    <property type="entry name" value="CheY-like_superfamily"/>
</dbReference>
<dbReference type="SMART" id="SM00448">
    <property type="entry name" value="REC"/>
    <property type="match status" value="1"/>
</dbReference>
<evidence type="ECO:0000313" key="7">
    <source>
        <dbReference type="Proteomes" id="UP000075604"/>
    </source>
</evidence>
<feature type="modified residue" description="4-aspartylphosphate" evidence="2">
    <location>
        <position position="62"/>
    </location>
</feature>
<dbReference type="InterPro" id="IPR001789">
    <property type="entry name" value="Sig_transdc_resp-reg_receiver"/>
</dbReference>
<evidence type="ECO:0000313" key="5">
    <source>
        <dbReference type="EMBL" id="KYG05191.1"/>
    </source>
</evidence>
<evidence type="ECO:0000313" key="6">
    <source>
        <dbReference type="Proteomes" id="UP000075502"/>
    </source>
</evidence>
<dbReference type="Pfam" id="PF00072">
    <property type="entry name" value="Response_reg"/>
    <property type="match status" value="1"/>
</dbReference>
<dbReference type="PANTHER" id="PTHR44591">
    <property type="entry name" value="STRESS RESPONSE REGULATOR PROTEIN 1"/>
    <property type="match status" value="1"/>
</dbReference>
<dbReference type="PROSITE" id="PS50110">
    <property type="entry name" value="RESPONSE_REGULATORY"/>
    <property type="match status" value="1"/>
</dbReference>
<accession>A0A150NY39</accession>
<organism evidence="4 7">
    <name type="scientific">Sorangium cellulosum</name>
    <name type="common">Polyangium cellulosum</name>
    <dbReference type="NCBI Taxonomy" id="56"/>
    <lineage>
        <taxon>Bacteria</taxon>
        <taxon>Pseudomonadati</taxon>
        <taxon>Myxococcota</taxon>
        <taxon>Polyangia</taxon>
        <taxon>Polyangiales</taxon>
        <taxon>Polyangiaceae</taxon>
        <taxon>Sorangium</taxon>
    </lineage>
</organism>
<gene>
    <name evidence="4" type="ORF">BE04_00680</name>
    <name evidence="5" type="ORF">BE21_42385</name>
</gene>
<dbReference type="InterPro" id="IPR050595">
    <property type="entry name" value="Bact_response_regulator"/>
</dbReference>
<dbReference type="Gene3D" id="3.40.50.2300">
    <property type="match status" value="1"/>
</dbReference>
<keyword evidence="1 2" id="KW-0597">Phosphoprotein</keyword>
<evidence type="ECO:0000256" key="1">
    <source>
        <dbReference type="ARBA" id="ARBA00022553"/>
    </source>
</evidence>
<comment type="caution">
    <text evidence="4">The sequence shown here is derived from an EMBL/GenBank/DDBJ whole genome shotgun (WGS) entry which is preliminary data.</text>
</comment>
<dbReference type="AlphaFoldDB" id="A0A150NY39"/>
<dbReference type="Proteomes" id="UP000075604">
    <property type="component" value="Unassembled WGS sequence"/>
</dbReference>
<name>A0A150NY39_SORCE</name>
<reference evidence="6 7" key="1">
    <citation type="submission" date="2014-02" db="EMBL/GenBank/DDBJ databases">
        <title>The small core and large imbalanced accessory genome model reveals a collaborative survival strategy of Sorangium cellulosum strains in nature.</title>
        <authorList>
            <person name="Han K."/>
            <person name="Peng R."/>
            <person name="Blom J."/>
            <person name="Li Y.-Z."/>
        </authorList>
    </citation>
    <scope>NUCLEOTIDE SEQUENCE [LARGE SCALE GENOMIC DNA]</scope>
    <source>
        <strain evidence="5 6">So0007-03</strain>
        <strain evidence="4 7">So0157-18</strain>
    </source>
</reference>
<feature type="domain" description="Response regulatory" evidence="3">
    <location>
        <begin position="13"/>
        <end position="129"/>
    </location>
</feature>
<dbReference type="Proteomes" id="UP000075502">
    <property type="component" value="Unassembled WGS sequence"/>
</dbReference>
<dbReference type="SUPFAM" id="SSF52172">
    <property type="entry name" value="CheY-like"/>
    <property type="match status" value="1"/>
</dbReference>
<sequence length="147" mass="16345">MEVKCDDNAFSPLVLVVDDFQDNREMFAEYLSFSGFRVAEAATGREALDRAFELIPDLILMDLSLPEIDGWEATRHLKSDPRTKRIPIVALTGHTLAGHSREAKDAGCDAFLTKPCLPDTLVLEIRRLLSRVEADARGASSQPERTT</sequence>
<dbReference type="EMBL" id="JEME01002151">
    <property type="protein sequence ID" value="KYG05191.1"/>
    <property type="molecule type" value="Genomic_DNA"/>
</dbReference>
<evidence type="ECO:0000313" key="4">
    <source>
        <dbReference type="EMBL" id="KYF46644.1"/>
    </source>
</evidence>
<dbReference type="GO" id="GO:0000160">
    <property type="term" value="P:phosphorelay signal transduction system"/>
    <property type="evidence" value="ECO:0007669"/>
    <property type="project" value="InterPro"/>
</dbReference>
<dbReference type="PANTHER" id="PTHR44591:SF23">
    <property type="entry name" value="CHEY SUBFAMILY"/>
    <property type="match status" value="1"/>
</dbReference>